<dbReference type="GO" id="GO:0008270">
    <property type="term" value="F:zinc ion binding"/>
    <property type="evidence" value="ECO:0007669"/>
    <property type="project" value="UniProtKB-KW"/>
</dbReference>
<evidence type="ECO:0000259" key="12">
    <source>
        <dbReference type="PROSITE" id="PS51194"/>
    </source>
</evidence>
<reference evidence="13 14" key="1">
    <citation type="submission" date="2016-12" db="EMBL/GenBank/DDBJ databases">
        <title>Draft genome sequence of Fusarium oxysporum causing rot on Narcissus.</title>
        <authorList>
            <person name="Armitage A.D."/>
            <person name="Taylor A."/>
            <person name="Clarkson J.P."/>
            <person name="Harrison R.J."/>
            <person name="Jackson A.C."/>
        </authorList>
    </citation>
    <scope>NUCLEOTIDE SEQUENCE [LARGE SCALE GENOMIC DNA]</scope>
    <source>
        <strain evidence="13 14">N139</strain>
    </source>
</reference>
<dbReference type="PROSITE" id="PS00518">
    <property type="entry name" value="ZF_RING_1"/>
    <property type="match status" value="1"/>
</dbReference>
<dbReference type="PANTHER" id="PTHR45626">
    <property type="entry name" value="TRANSCRIPTION TERMINATION FACTOR 2-RELATED"/>
    <property type="match status" value="1"/>
</dbReference>
<dbReference type="GO" id="GO:0006281">
    <property type="term" value="P:DNA repair"/>
    <property type="evidence" value="ECO:0007669"/>
    <property type="project" value="TreeGrafter"/>
</dbReference>
<dbReference type="InterPro" id="IPR001650">
    <property type="entry name" value="Helicase_C-like"/>
</dbReference>
<protein>
    <submittedName>
        <fullName evidence="13">Uncharacterized protein</fullName>
    </submittedName>
</protein>
<dbReference type="PROSITE" id="PS51194">
    <property type="entry name" value="HELICASE_CTER"/>
    <property type="match status" value="1"/>
</dbReference>
<keyword evidence="3 8" id="KW-0863">Zinc-finger</keyword>
<dbReference type="PROSITE" id="PS50089">
    <property type="entry name" value="ZF_RING_2"/>
    <property type="match status" value="1"/>
</dbReference>
<evidence type="ECO:0000256" key="3">
    <source>
        <dbReference type="ARBA" id="ARBA00022771"/>
    </source>
</evidence>
<dbReference type="SUPFAM" id="SSF52540">
    <property type="entry name" value="P-loop containing nucleoside triphosphate hydrolases"/>
    <property type="match status" value="2"/>
</dbReference>
<dbReference type="InterPro" id="IPR050628">
    <property type="entry name" value="SNF2_RAD54_helicase_TF"/>
</dbReference>
<feature type="compositionally biased region" description="Low complexity" evidence="9">
    <location>
        <begin position="1047"/>
        <end position="1058"/>
    </location>
</feature>
<dbReference type="EMBL" id="MQTW01000006">
    <property type="protein sequence ID" value="RYC95607.1"/>
    <property type="molecule type" value="Genomic_DNA"/>
</dbReference>
<evidence type="ECO:0000256" key="4">
    <source>
        <dbReference type="ARBA" id="ARBA00022801"/>
    </source>
</evidence>
<dbReference type="Proteomes" id="UP000290540">
    <property type="component" value="Unassembled WGS sequence"/>
</dbReference>
<dbReference type="GO" id="GO:0005524">
    <property type="term" value="F:ATP binding"/>
    <property type="evidence" value="ECO:0007669"/>
    <property type="project" value="UniProtKB-KW"/>
</dbReference>
<dbReference type="CDD" id="cd18008">
    <property type="entry name" value="DEXDc_SHPRH-like"/>
    <property type="match status" value="1"/>
</dbReference>
<dbReference type="InterPro" id="IPR038718">
    <property type="entry name" value="SNF2-like_sf"/>
</dbReference>
<dbReference type="Pfam" id="PF00176">
    <property type="entry name" value="SNF2-rel_dom"/>
    <property type="match status" value="1"/>
</dbReference>
<comment type="caution">
    <text evidence="13">The sequence shown here is derived from an EMBL/GenBank/DDBJ whole genome shotgun (WGS) entry which is preliminary data.</text>
</comment>
<dbReference type="InterPro" id="IPR021858">
    <property type="entry name" value="Fun_TF"/>
</dbReference>
<keyword evidence="7" id="KW-0539">Nucleus</keyword>
<evidence type="ECO:0000256" key="2">
    <source>
        <dbReference type="ARBA" id="ARBA00022741"/>
    </source>
</evidence>
<dbReference type="GO" id="GO:0005634">
    <property type="term" value="C:nucleus"/>
    <property type="evidence" value="ECO:0007669"/>
    <property type="project" value="TreeGrafter"/>
</dbReference>
<keyword evidence="1" id="KW-0479">Metal-binding</keyword>
<keyword evidence="4" id="KW-0378">Hydrolase</keyword>
<dbReference type="Pfam" id="PF00271">
    <property type="entry name" value="Helicase_C"/>
    <property type="match status" value="1"/>
</dbReference>
<dbReference type="SMART" id="SM00490">
    <property type="entry name" value="HELICc"/>
    <property type="match status" value="1"/>
</dbReference>
<proteinExistence type="predicted"/>
<dbReference type="InterPro" id="IPR014001">
    <property type="entry name" value="Helicase_ATP-bd"/>
</dbReference>
<evidence type="ECO:0000259" key="10">
    <source>
        <dbReference type="PROSITE" id="PS50089"/>
    </source>
</evidence>
<evidence type="ECO:0000256" key="6">
    <source>
        <dbReference type="ARBA" id="ARBA00022840"/>
    </source>
</evidence>
<dbReference type="GO" id="GO:0008094">
    <property type="term" value="F:ATP-dependent activity, acting on DNA"/>
    <property type="evidence" value="ECO:0007669"/>
    <property type="project" value="TreeGrafter"/>
</dbReference>
<dbReference type="InterPro" id="IPR000330">
    <property type="entry name" value="SNF2_N"/>
</dbReference>
<evidence type="ECO:0000313" key="13">
    <source>
        <dbReference type="EMBL" id="RYC95607.1"/>
    </source>
</evidence>
<keyword evidence="6" id="KW-0067">ATP-binding</keyword>
<evidence type="ECO:0000259" key="11">
    <source>
        <dbReference type="PROSITE" id="PS51192"/>
    </source>
</evidence>
<feature type="compositionally biased region" description="Acidic residues" evidence="9">
    <location>
        <begin position="1066"/>
        <end position="1075"/>
    </location>
</feature>
<dbReference type="PROSITE" id="PS51192">
    <property type="entry name" value="HELICASE_ATP_BIND_1"/>
    <property type="match status" value="1"/>
</dbReference>
<feature type="domain" description="Helicase C-terminal" evidence="12">
    <location>
        <begin position="867"/>
        <end position="1025"/>
    </location>
</feature>
<sequence length="1458" mass="166336">MSNVRDLLNPVDDDKHDMYHSLDDWLGVEQDQDLYMGDAPSAQGLGINGSVDETSQAFWCAPNGDVTEADNHLQSSFANTLVDPLIPEHGVSEHHYTQNNALDVDPQLGMMNFDIDFDMNDIQMTPHPDEEQNVPSGMSTTLKSFQFLQLPTESSREGSAMTPELSVPSRSNATPITLPEDDDVIVHYGMLHNIEVKLVPDDMSSIDERLAAEASAYQYFTSKEYQKQLMLCFPGDEKYFGHLPSAAGQTLLLIMGETSVNIQPLALRYDLREVINRANKPADARVKVDINIYGLRSKALDIGKRLSNGKLWLQRSSHGRHGFAYENPHFLNISIQGTRAGEVQDTQPALSDGVPKKMSKEDQLRKMVDEVYKTVENNRELEMVEGGDKVTRQLLRHQKEALGFMLERESGHINEKYRLWEEIEHENGKFQYRHRITKRRKDIRPEERGGGILADDMGMGKSLSILALIMKTLDNGQQWAEDRNAEHKSRRSLKFSRSTLVVVSAALLVDEWMNEVKKHLKRGLRVVRYHGENRPKTLEKPSVIEDSDIVVTTYHTLTAEYLIGKGKASPLYKLGWYRIVLDEAHIIRRPSTKFFQACEYLHANSRWCLSGTPIQNKLTDIGSLFRFIRAEPFDKASEFRKWIETPFDNSFEDPELVRDRLVMLLEALCLRRTREVLNLPKTRQFVRHLEFSPQERDQYDKTKAVILRNMEHRMGEVKKSSQFGMFQMWLQLRIVCNHGTYQKLFSWHRRSLLEEREAIVGTAGQYGEISCVGCEQPMPVLGCDLTKRIFDDECSHILCSKCIEESSMCLPETQRRCPICIRWYKEPSVPRDEQTIAAGERPRKRRKATASKDDHESYFNEQGFSTKIRTLVEDVQKDLWTTKSIIFSCWTRTLYLVSRHLEQAKIPYLQLDGNIPLPQRQATLLKFENEDETPVLIMTTGTGAFGLNLTCANRIFIAELQWNPSVESQAISRAIRLGQESEVRVTRYITRNTVEECTSRGLSCSGLGIRHRFNKGVAARGKWAGKTIDRVYEENEWRVSSADKDASTSSASSSAADTNPGSTDTHDDDNNEMQDDNIEFISSDPEIYDLVLANSQAIEDREVFMALFLQGVPENMPAWKRNLFMTFSRCISTEMVAIDGFHNDWRHLLLPLAQQDELVMDAVLTVSAFHFHINKLDNSFKKNQKQYSAFGTNTYDTYVPDPYQLLGRTLQGLRQRQELICNNQTTQHSVLISLLLLMTSVLVTGGSDFPVLLRMLESALEAIGGKEGLGTGILAGFIMRELHKIRVYAAPHLGEETGLQMISSQARTDQLFGCLNHCLQLYPEHTPLFSQVASLVYQARDIYLQQVLSDHTSNFFDLDPIPTNPDSVARVQRFIEALEQFPETSPVAHMLIWTTFVAASDAQLEEHKVYFENILRRHHARSGFGNLLKGIEALKRMWSRKPGERWTTLLPQTKVLVA</sequence>
<feature type="region of interest" description="Disordered" evidence="9">
    <location>
        <begin position="154"/>
        <end position="176"/>
    </location>
</feature>
<organism evidence="13 14">
    <name type="scientific">Fusarium oxysporum f. sp. narcissi</name>
    <dbReference type="NCBI Taxonomy" id="451672"/>
    <lineage>
        <taxon>Eukaryota</taxon>
        <taxon>Fungi</taxon>
        <taxon>Dikarya</taxon>
        <taxon>Ascomycota</taxon>
        <taxon>Pezizomycotina</taxon>
        <taxon>Sordariomycetes</taxon>
        <taxon>Hypocreomycetidae</taxon>
        <taxon>Hypocreales</taxon>
        <taxon>Nectriaceae</taxon>
        <taxon>Fusarium</taxon>
        <taxon>Fusarium oxysporum species complex</taxon>
    </lineage>
</organism>
<dbReference type="InterPro" id="IPR027417">
    <property type="entry name" value="P-loop_NTPase"/>
</dbReference>
<evidence type="ECO:0000256" key="1">
    <source>
        <dbReference type="ARBA" id="ARBA00022723"/>
    </source>
</evidence>
<dbReference type="Gene3D" id="3.40.50.10810">
    <property type="entry name" value="Tandem AAA-ATPase domain"/>
    <property type="match status" value="1"/>
</dbReference>
<accession>A0A4Q2W6V5</accession>
<gene>
    <name evidence="13" type="ORF">BFJ63_vAg1422</name>
</gene>
<dbReference type="PANTHER" id="PTHR45626:SF52">
    <property type="entry name" value="SINGLE-STRANDED DNA-DEPENDENT ATPASE (EUROFUNG)"/>
    <property type="match status" value="1"/>
</dbReference>
<dbReference type="CDD" id="cd18793">
    <property type="entry name" value="SF2_C_SNF"/>
    <property type="match status" value="1"/>
</dbReference>
<dbReference type="Pfam" id="PF11951">
    <property type="entry name" value="Fungal_trans_2"/>
    <property type="match status" value="2"/>
</dbReference>
<evidence type="ECO:0000313" key="14">
    <source>
        <dbReference type="Proteomes" id="UP000290540"/>
    </source>
</evidence>
<evidence type="ECO:0000256" key="7">
    <source>
        <dbReference type="ARBA" id="ARBA00023242"/>
    </source>
</evidence>
<dbReference type="GO" id="GO:0016787">
    <property type="term" value="F:hydrolase activity"/>
    <property type="evidence" value="ECO:0007669"/>
    <property type="project" value="UniProtKB-KW"/>
</dbReference>
<evidence type="ECO:0000256" key="8">
    <source>
        <dbReference type="PROSITE-ProRule" id="PRU00175"/>
    </source>
</evidence>
<evidence type="ECO:0000256" key="5">
    <source>
        <dbReference type="ARBA" id="ARBA00022833"/>
    </source>
</evidence>
<dbReference type="Gene3D" id="3.40.50.300">
    <property type="entry name" value="P-loop containing nucleotide triphosphate hydrolases"/>
    <property type="match status" value="1"/>
</dbReference>
<keyword evidence="2" id="KW-0547">Nucleotide-binding</keyword>
<feature type="region of interest" description="Disordered" evidence="9">
    <location>
        <begin position="832"/>
        <end position="855"/>
    </location>
</feature>
<feature type="domain" description="Helicase ATP-binding" evidence="11">
    <location>
        <begin position="442"/>
        <end position="631"/>
    </location>
</feature>
<dbReference type="InterPro" id="IPR001841">
    <property type="entry name" value="Znf_RING"/>
</dbReference>
<keyword evidence="5" id="KW-0862">Zinc</keyword>
<dbReference type="SMART" id="SM00487">
    <property type="entry name" value="DEXDc"/>
    <property type="match status" value="1"/>
</dbReference>
<feature type="domain" description="RING-type" evidence="10">
    <location>
        <begin position="771"/>
        <end position="820"/>
    </location>
</feature>
<dbReference type="InterPro" id="IPR049730">
    <property type="entry name" value="SNF2/RAD54-like_C"/>
</dbReference>
<name>A0A4Q2W6V5_FUSOX</name>
<dbReference type="InterPro" id="IPR017907">
    <property type="entry name" value="Znf_RING_CS"/>
</dbReference>
<evidence type="ECO:0000256" key="9">
    <source>
        <dbReference type="SAM" id="MobiDB-lite"/>
    </source>
</evidence>
<feature type="region of interest" description="Disordered" evidence="9">
    <location>
        <begin position="1042"/>
        <end position="1075"/>
    </location>
</feature>